<feature type="transmembrane region" description="Helical" evidence="16">
    <location>
        <begin position="270"/>
        <end position="289"/>
    </location>
</feature>
<evidence type="ECO:0000256" key="15">
    <source>
        <dbReference type="SAM" id="Coils"/>
    </source>
</evidence>
<evidence type="ECO:0000256" key="6">
    <source>
        <dbReference type="ARBA" id="ARBA00022553"/>
    </source>
</evidence>
<evidence type="ECO:0000256" key="3">
    <source>
        <dbReference type="ARBA" id="ARBA00012438"/>
    </source>
</evidence>
<evidence type="ECO:0000313" key="21">
    <source>
        <dbReference type="Proteomes" id="UP000610456"/>
    </source>
</evidence>
<evidence type="ECO:0000259" key="19">
    <source>
        <dbReference type="PROSITE" id="PS50894"/>
    </source>
</evidence>
<comment type="caution">
    <text evidence="20">The sequence shown here is derived from an EMBL/GenBank/DDBJ whole genome shotgun (WGS) entry which is preliminary data.</text>
</comment>
<evidence type="ECO:0000256" key="16">
    <source>
        <dbReference type="SAM" id="Phobius"/>
    </source>
</evidence>
<evidence type="ECO:0000256" key="2">
    <source>
        <dbReference type="ARBA" id="ARBA00004429"/>
    </source>
</evidence>
<dbReference type="Pfam" id="PF00512">
    <property type="entry name" value="HisKA"/>
    <property type="match status" value="1"/>
</dbReference>
<dbReference type="SMART" id="SM00388">
    <property type="entry name" value="HisKA"/>
    <property type="match status" value="1"/>
</dbReference>
<dbReference type="Proteomes" id="UP000610456">
    <property type="component" value="Unassembled WGS sequence"/>
</dbReference>
<evidence type="ECO:0000256" key="5">
    <source>
        <dbReference type="ARBA" id="ARBA00022519"/>
    </source>
</evidence>
<accession>A0A918W0G2</accession>
<dbReference type="GO" id="GO:0000155">
    <property type="term" value="F:phosphorelay sensor kinase activity"/>
    <property type="evidence" value="ECO:0007669"/>
    <property type="project" value="InterPro"/>
</dbReference>
<keyword evidence="10" id="KW-0067">ATP-binding</keyword>
<feature type="modified residue" description="Phosphohistidine" evidence="13">
    <location>
        <position position="751"/>
    </location>
</feature>
<keyword evidence="6 14" id="KW-0597">Phosphoprotein</keyword>
<dbReference type="PANTHER" id="PTHR43047:SF64">
    <property type="entry name" value="HISTIDINE KINASE CONTAINING CHEY-HOMOLOGOUS RECEIVER DOMAIN AND PAS DOMAIN-RELATED"/>
    <property type="match status" value="1"/>
</dbReference>
<evidence type="ECO:0000256" key="10">
    <source>
        <dbReference type="ARBA" id="ARBA00022840"/>
    </source>
</evidence>
<feature type="domain" description="Histidine kinase" evidence="17">
    <location>
        <begin position="322"/>
        <end position="542"/>
    </location>
</feature>
<evidence type="ECO:0000256" key="13">
    <source>
        <dbReference type="PROSITE-ProRule" id="PRU00110"/>
    </source>
</evidence>
<dbReference type="InterPro" id="IPR001789">
    <property type="entry name" value="Sig_transdc_resp-reg_receiver"/>
</dbReference>
<evidence type="ECO:0000256" key="7">
    <source>
        <dbReference type="ARBA" id="ARBA00022679"/>
    </source>
</evidence>
<dbReference type="CDD" id="cd17546">
    <property type="entry name" value="REC_hyHK_CKI1_RcsC-like"/>
    <property type="match status" value="1"/>
</dbReference>
<dbReference type="SMART" id="SM00448">
    <property type="entry name" value="REC"/>
    <property type="match status" value="1"/>
</dbReference>
<keyword evidence="8 16" id="KW-0812">Transmembrane</keyword>
<dbReference type="Pfam" id="PF02518">
    <property type="entry name" value="HATPase_c"/>
    <property type="match status" value="1"/>
</dbReference>
<gene>
    <name evidence="20" type="ORF">GCM10007103_27570</name>
</gene>
<dbReference type="CDD" id="cd00082">
    <property type="entry name" value="HisKA"/>
    <property type="match status" value="1"/>
</dbReference>
<dbReference type="Gene3D" id="3.40.50.2300">
    <property type="match status" value="1"/>
</dbReference>
<dbReference type="Gene3D" id="3.30.565.10">
    <property type="entry name" value="Histidine kinase-like ATPase, C-terminal domain"/>
    <property type="match status" value="1"/>
</dbReference>
<dbReference type="Pfam" id="PF00072">
    <property type="entry name" value="Response_reg"/>
    <property type="match status" value="1"/>
</dbReference>
<dbReference type="SUPFAM" id="SSF52172">
    <property type="entry name" value="CheY-like"/>
    <property type="match status" value="1"/>
</dbReference>
<keyword evidence="10" id="KW-0547">Nucleotide-binding</keyword>
<dbReference type="InterPro" id="IPR005467">
    <property type="entry name" value="His_kinase_dom"/>
</dbReference>
<dbReference type="PROSITE" id="PS50109">
    <property type="entry name" value="HIS_KIN"/>
    <property type="match status" value="1"/>
</dbReference>
<feature type="domain" description="Response regulatory" evidence="18">
    <location>
        <begin position="565"/>
        <end position="680"/>
    </location>
</feature>
<dbReference type="AlphaFoldDB" id="A0A918W0G2"/>
<evidence type="ECO:0000256" key="9">
    <source>
        <dbReference type="ARBA" id="ARBA00022777"/>
    </source>
</evidence>
<dbReference type="EMBL" id="BMXB01000013">
    <property type="protein sequence ID" value="GHA44886.1"/>
    <property type="molecule type" value="Genomic_DNA"/>
</dbReference>
<dbReference type="SUPFAM" id="SSF47226">
    <property type="entry name" value="Histidine-containing phosphotransfer domain, HPT domain"/>
    <property type="match status" value="1"/>
</dbReference>
<dbReference type="Gene3D" id="1.20.120.160">
    <property type="entry name" value="HPT domain"/>
    <property type="match status" value="1"/>
</dbReference>
<evidence type="ECO:0000256" key="8">
    <source>
        <dbReference type="ARBA" id="ARBA00022692"/>
    </source>
</evidence>
<dbReference type="SMART" id="SM00387">
    <property type="entry name" value="HATPase_c"/>
    <property type="match status" value="1"/>
</dbReference>
<keyword evidence="12 16" id="KW-0472">Membrane</keyword>
<dbReference type="SUPFAM" id="SSF55874">
    <property type="entry name" value="ATPase domain of HSP90 chaperone/DNA topoisomerase II/histidine kinase"/>
    <property type="match status" value="1"/>
</dbReference>
<feature type="transmembrane region" description="Helical" evidence="16">
    <location>
        <begin position="12"/>
        <end position="31"/>
    </location>
</feature>
<dbReference type="FunFam" id="3.30.565.10:FF:000010">
    <property type="entry name" value="Sensor histidine kinase RcsC"/>
    <property type="match status" value="1"/>
</dbReference>
<evidence type="ECO:0000313" key="20">
    <source>
        <dbReference type="EMBL" id="GHA44886.1"/>
    </source>
</evidence>
<proteinExistence type="predicted"/>
<keyword evidence="5" id="KW-0997">Cell inner membrane</keyword>
<dbReference type="GO" id="GO:0005886">
    <property type="term" value="C:plasma membrane"/>
    <property type="evidence" value="ECO:0007669"/>
    <property type="project" value="UniProtKB-SubCell"/>
</dbReference>
<dbReference type="InterPro" id="IPR036641">
    <property type="entry name" value="HPT_dom_sf"/>
</dbReference>
<reference evidence="20" key="1">
    <citation type="journal article" date="2014" name="Int. J. Syst. Evol. Microbiol.">
        <title>Complete genome sequence of Corynebacterium casei LMG S-19264T (=DSM 44701T), isolated from a smear-ripened cheese.</title>
        <authorList>
            <consortium name="US DOE Joint Genome Institute (JGI-PGF)"/>
            <person name="Walter F."/>
            <person name="Albersmeier A."/>
            <person name="Kalinowski J."/>
            <person name="Ruckert C."/>
        </authorList>
    </citation>
    <scope>NUCLEOTIDE SEQUENCE</scope>
    <source>
        <strain evidence="20">KCTC 12719</strain>
    </source>
</reference>
<evidence type="ECO:0000256" key="11">
    <source>
        <dbReference type="ARBA" id="ARBA00022989"/>
    </source>
</evidence>
<keyword evidence="15" id="KW-0175">Coiled coil</keyword>
<comment type="catalytic activity">
    <reaction evidence="1">
        <text>ATP + protein L-histidine = ADP + protein N-phospho-L-histidine.</text>
        <dbReference type="EC" id="2.7.13.3"/>
    </reaction>
</comment>
<keyword evidence="4" id="KW-1003">Cell membrane</keyword>
<dbReference type="InterPro" id="IPR011006">
    <property type="entry name" value="CheY-like_superfamily"/>
</dbReference>
<dbReference type="InterPro" id="IPR008207">
    <property type="entry name" value="Sig_transdc_His_kin_Hpt_dom"/>
</dbReference>
<dbReference type="RefSeq" id="WP_189605363.1">
    <property type="nucleotide sequence ID" value="NZ_BMXB01000013.1"/>
</dbReference>
<name>A0A918W0G2_9FLAO</name>
<dbReference type="Gene3D" id="1.10.287.130">
    <property type="match status" value="1"/>
</dbReference>
<feature type="coiled-coil region" evidence="15">
    <location>
        <begin position="778"/>
        <end position="805"/>
    </location>
</feature>
<dbReference type="PROSITE" id="PS50894">
    <property type="entry name" value="HPT"/>
    <property type="match status" value="1"/>
</dbReference>
<evidence type="ECO:0000256" key="4">
    <source>
        <dbReference type="ARBA" id="ARBA00022475"/>
    </source>
</evidence>
<dbReference type="EC" id="2.7.13.3" evidence="3"/>
<comment type="subcellular location">
    <subcellularLocation>
        <location evidence="2">Cell inner membrane</location>
        <topology evidence="2">Multi-pass membrane protein</topology>
    </subcellularLocation>
</comment>
<dbReference type="InterPro" id="IPR004358">
    <property type="entry name" value="Sig_transdc_His_kin-like_C"/>
</dbReference>
<evidence type="ECO:0000256" key="12">
    <source>
        <dbReference type="ARBA" id="ARBA00023136"/>
    </source>
</evidence>
<organism evidence="20 21">
    <name type="scientific">Salinimicrobium marinum</name>
    <dbReference type="NCBI Taxonomy" id="680283"/>
    <lineage>
        <taxon>Bacteria</taxon>
        <taxon>Pseudomonadati</taxon>
        <taxon>Bacteroidota</taxon>
        <taxon>Flavobacteriia</taxon>
        <taxon>Flavobacteriales</taxon>
        <taxon>Flavobacteriaceae</taxon>
        <taxon>Salinimicrobium</taxon>
    </lineage>
</organism>
<dbReference type="PANTHER" id="PTHR43047">
    <property type="entry name" value="TWO-COMPONENT HISTIDINE PROTEIN KINASE"/>
    <property type="match status" value="1"/>
</dbReference>
<dbReference type="PROSITE" id="PS50110">
    <property type="entry name" value="RESPONSE_REGULATORY"/>
    <property type="match status" value="1"/>
</dbReference>
<dbReference type="SUPFAM" id="SSF47384">
    <property type="entry name" value="Homodimeric domain of signal transducing histidine kinase"/>
    <property type="match status" value="1"/>
</dbReference>
<evidence type="ECO:0000259" key="18">
    <source>
        <dbReference type="PROSITE" id="PS50110"/>
    </source>
</evidence>
<dbReference type="InterPro" id="IPR036890">
    <property type="entry name" value="HATPase_C_sf"/>
</dbReference>
<reference evidence="20" key="2">
    <citation type="submission" date="2020-09" db="EMBL/GenBank/DDBJ databases">
        <authorList>
            <person name="Sun Q."/>
            <person name="Kim S."/>
        </authorList>
    </citation>
    <scope>NUCLEOTIDE SEQUENCE</scope>
    <source>
        <strain evidence="20">KCTC 12719</strain>
    </source>
</reference>
<evidence type="ECO:0000256" key="14">
    <source>
        <dbReference type="PROSITE-ProRule" id="PRU00169"/>
    </source>
</evidence>
<keyword evidence="7" id="KW-0808">Transferase</keyword>
<evidence type="ECO:0000256" key="1">
    <source>
        <dbReference type="ARBA" id="ARBA00000085"/>
    </source>
</evidence>
<dbReference type="InterPro" id="IPR003661">
    <property type="entry name" value="HisK_dim/P_dom"/>
</dbReference>
<dbReference type="InterPro" id="IPR036097">
    <property type="entry name" value="HisK_dim/P_sf"/>
</dbReference>
<dbReference type="PRINTS" id="PR00344">
    <property type="entry name" value="BCTRLSENSOR"/>
</dbReference>
<evidence type="ECO:0000259" key="17">
    <source>
        <dbReference type="PROSITE" id="PS50109"/>
    </source>
</evidence>
<keyword evidence="11 16" id="KW-1133">Transmembrane helix</keyword>
<dbReference type="CDD" id="cd16922">
    <property type="entry name" value="HATPase_EvgS-ArcB-TorS-like"/>
    <property type="match status" value="1"/>
</dbReference>
<keyword evidence="21" id="KW-1185">Reference proteome</keyword>
<feature type="domain" description="HPt" evidence="19">
    <location>
        <begin position="712"/>
        <end position="805"/>
    </location>
</feature>
<feature type="modified residue" description="4-aspartylphosphate" evidence="14">
    <location>
        <position position="614"/>
    </location>
</feature>
<keyword evidence="9 20" id="KW-0418">Kinase</keyword>
<dbReference type="InterPro" id="IPR003594">
    <property type="entry name" value="HATPase_dom"/>
</dbReference>
<protein>
    <recommendedName>
        <fullName evidence="3">histidine kinase</fullName>
        <ecNumber evidence="3">2.7.13.3</ecNumber>
    </recommendedName>
</protein>
<sequence>MKENKQSITYTVIIGYLLLTALAAFSVWFIYSQVIEYTSMAENNLSSNKRLLLVGQAATNLYEAESLSRQLIQTGETENLEIYKSEIDTIRNTLDSLNQTSAGTDLTHEIDSINLLLSLKIENLEELLELRTREGSQSYYSKVISELQRVDENFGSRNYDERFRDLAPHQRRVLVKLLEYSERDEAQQITTQTLDSLVQSVKNVLSELEIADRRFRRTVRDTEDQLLANEVNLNSQLRNLLSTIEAEERRTSLAQVSERQEIVRSTSRTIGILGGLSFTIILIFLFLVMRDVTRSQRYRNELEKAKQYAESLLKSREQFMATVTHDLRSPLNTVVGYTDLLERTRLSRSQSHYLNHLKKSSDYILHLVDDLLDLSKLEAGKMTVENLSFNPKNLIEDTVDNAVPVKKCEEVDVKVNISEDLDRMVQSDPFRIKQVITNLVTNACKFTEEGSIEIVGILEKRKGKNFMVIKVKDTGIGISAEKIDAIFEEFSQEDSSIEKRFGGSGLGLAISKKLTQLLNGTIELESEHGKGSEFTINIPVKLVATENVSTTEVVQPPSEEMSRFSVLIVDDEPSQLSLLSEFIKSTGMRIETSNNGKEAAKKLRSEKFDLVLTDIQMPKMSGVELLNHIRQHPETKRLPVIALSGQAGKSPQEYLEMGFNDSLLKPYSSGHLLQKIEAVLQTEIKKPTGKVECNNASQNYSLTEVELFAGGDKQALNTILKAFSESTRSNVEAMNHAFLKGNREKIAATAHKMLPMFRQLKVSEVVGQLEILESTDSSKFSEVNIEELTGQINDLLKEIEAETKD</sequence>